<sequence length="1387" mass="135297">MSSPRKSARFMRSSVAGFSALALVALGLVVADPASAATTITVGTTVDSDANGACSNTAVTTPASPTSLRNALCVANNVGGATTITVPAGAYTLSSGALVVGKTPGTSIELRAAGGRPVITGNGSTQLLTIDPDILGGVDVDIAGFEFRGGKDSVFGGGAIIAGSIDAPDPDTLVIDDTVFSNNTATGGTANPGGAIQFIGGDLTITDSTFIGNSSGSASGGAVYYEAMAAGDALTVSGSEFTANAVGAGTIPAGGGAIAIDSNGVGSSSITSSIFTGNTVTGAGARGGALDAVDGAITAQYNSFVGNTGSASVRAAGTLTNNWWGCNAGPGTAGCDTADLSSGAAGPYLVLTALPTASTIETSETVPLTVSLLVNSAGQMLPREVLDGFNNTTVSWSGASPAGSIVSAVTPFTLGESTGIFTAGTTGGAGGATATYGSASVPFTLGVRQNAAFTSPNTATATVGTPFLFAVTTTGYPVPDVSLTSGALPAGLSVTPAPGGLSISGVPSTSGTYILILTADNGGTPVQQTLTLMIGAAPAFTSPLAAEIAAGETVDATITTTGSPTPSITAQGALPAGLELSDNGDGTALLHGTPTVAPGTYPIGLAASNAFGVTPGLFTLTVTSAPSFTSADHATFAAGAPAEFAVTIDPGFPALNAATLTGAPAWLSLTGAPGAQLLVGTPPAESGGVYTFTLAITGSAVSQTFTLTVNQAPSITLPPVSASVLEGTDATFTATASGHPIPTVQWQRFTGGTWVDIANGTSTTLTIAATMADDGAQLRAVFTNALGTSTSNTVSLAVGQAPRLVAVDPIVADAGWPLTVNLTTTGLPHGAITASGVPSWLTFTDNGDGTARLAGLPSIANVGAYTVTLAVDNGFGTDSIIVQITVIGAVPAFTSTLSATIAEGEALDEVVTSAGIPTPALSAATLPSGLSFTDEGDGTGRLTGTPALPPGVHTFDLTAANAHGSVTRTFTLTITAPPAFTSADHTSFTSGVAGSFAVTVDPGYPQLAAVSITGAPAWLGLAGGILVGTPPPGSGGTYSFDLSIDGSAVVQSFTLTVNEAPIVTGHPGSQTLLEGADAVFTAAASGYPAPAVQWQRFVGGSWTDIAGATATTLSFTATIADDGARVRAVFTSTSGTATSDEAVLTVGQVPAFVEVDPVAALAGGALAVDIESTGLPVGVISASRLPAWLSFTDHGDGTATLSGTPTLADAGDATVVLAVDNGFGADEMTVRISVKAEVPLPLVIDVADGALTGVPPTVVRSQRITVAGTGYLPGSVIRLGIYSTPTSLGTVVADATGAFSVAVTIPADQSLGAHTVAASGISASGTARLLTAGTTVVLPPSTGAGSSTSTLPATGVDGSQSLGLMLVALLAILAGLTLARRAHRRSA</sequence>
<feature type="chain" id="PRO_5018059923" evidence="9">
    <location>
        <begin position="37"/>
        <end position="1387"/>
    </location>
</feature>
<feature type="transmembrane region" description="Helical" evidence="8">
    <location>
        <begin position="1362"/>
        <end position="1379"/>
    </location>
</feature>
<dbReference type="GO" id="GO:0005509">
    <property type="term" value="F:calcium ion binding"/>
    <property type="evidence" value="ECO:0007669"/>
    <property type="project" value="InterPro"/>
</dbReference>
<keyword evidence="8" id="KW-1133">Transmembrane helix</keyword>
<dbReference type="Pfam" id="PF00746">
    <property type="entry name" value="Gram_pos_anchor"/>
    <property type="match status" value="1"/>
</dbReference>
<dbReference type="SUPFAM" id="SSF48726">
    <property type="entry name" value="Immunoglobulin"/>
    <property type="match status" value="2"/>
</dbReference>
<feature type="domain" description="Gram-positive cocci surface proteins LPxTG" evidence="11">
    <location>
        <begin position="1351"/>
        <end position="1387"/>
    </location>
</feature>
<dbReference type="InterPro" id="IPR019931">
    <property type="entry name" value="LPXTG_anchor"/>
</dbReference>
<dbReference type="SMART" id="SM00409">
    <property type="entry name" value="IG"/>
    <property type="match status" value="2"/>
</dbReference>
<dbReference type="InterPro" id="IPR013098">
    <property type="entry name" value="Ig_I-set"/>
</dbReference>
<keyword evidence="5" id="KW-0572">Peptidoglycan-anchor</keyword>
<dbReference type="InterPro" id="IPR011050">
    <property type="entry name" value="Pectin_lyase_fold/virulence"/>
</dbReference>
<feature type="signal peptide" evidence="9">
    <location>
        <begin position="1"/>
        <end position="36"/>
    </location>
</feature>
<dbReference type="STRING" id="273678.RS84_01773"/>
<protein>
    <submittedName>
        <fullName evidence="12">Endoglucanase C</fullName>
        <ecNumber evidence="12">3.2.1.4</ecNumber>
    </submittedName>
</protein>
<keyword evidence="12" id="KW-0378">Hydrolase</keyword>
<keyword evidence="3 9" id="KW-0732">Signal</keyword>
<evidence type="ECO:0000313" key="13">
    <source>
        <dbReference type="Proteomes" id="UP000033900"/>
    </source>
</evidence>
<feature type="region of interest" description="Disordered" evidence="7">
    <location>
        <begin position="927"/>
        <end position="946"/>
    </location>
</feature>
<dbReference type="Proteomes" id="UP000033900">
    <property type="component" value="Unassembled WGS sequence"/>
</dbReference>
<evidence type="ECO:0000256" key="1">
    <source>
        <dbReference type="ARBA" id="ARBA00022512"/>
    </source>
</evidence>
<evidence type="ECO:0000313" key="12">
    <source>
        <dbReference type="EMBL" id="KJL48144.1"/>
    </source>
</evidence>
<accession>A0A0M2HUJ5</accession>
<dbReference type="SUPFAM" id="SSF51126">
    <property type="entry name" value="Pectin lyase-like"/>
    <property type="match status" value="1"/>
</dbReference>
<keyword evidence="1" id="KW-0134">Cell wall</keyword>
<dbReference type="Gene3D" id="2.60.40.10">
    <property type="entry name" value="Immunoglobulins"/>
    <property type="match status" value="9"/>
</dbReference>
<evidence type="ECO:0000256" key="6">
    <source>
        <dbReference type="ARBA" id="ARBA00023157"/>
    </source>
</evidence>
<evidence type="ECO:0000256" key="2">
    <source>
        <dbReference type="ARBA" id="ARBA00022525"/>
    </source>
</evidence>
<keyword evidence="6" id="KW-1015">Disulfide bond</keyword>
<dbReference type="InterPro" id="IPR003599">
    <property type="entry name" value="Ig_sub"/>
</dbReference>
<name>A0A0M2HUJ5_9MICO</name>
<reference evidence="12 13" key="1">
    <citation type="submission" date="2015-02" db="EMBL/GenBank/DDBJ databases">
        <title>Draft genome sequences of ten Microbacterium spp. with emphasis on heavy metal contaminated environments.</title>
        <authorList>
            <person name="Corretto E."/>
        </authorList>
    </citation>
    <scope>NUCLEOTIDE SEQUENCE [LARGE SCALE GENOMIC DNA]</scope>
    <source>
        <strain evidence="12 13">SA35</strain>
    </source>
</reference>
<dbReference type="GO" id="GO:0008810">
    <property type="term" value="F:cellulase activity"/>
    <property type="evidence" value="ECO:0007669"/>
    <property type="project" value="UniProtKB-EC"/>
</dbReference>
<keyword evidence="12" id="KW-0326">Glycosidase</keyword>
<comment type="caution">
    <text evidence="12">The sequence shown here is derived from an EMBL/GenBank/DDBJ whole genome shotgun (WGS) entry which is preliminary data.</text>
</comment>
<keyword evidence="2" id="KW-0964">Secreted</keyword>
<proteinExistence type="predicted"/>
<dbReference type="GO" id="GO:0005975">
    <property type="term" value="P:carbohydrate metabolic process"/>
    <property type="evidence" value="ECO:0007669"/>
    <property type="project" value="UniProtKB-ARBA"/>
</dbReference>
<keyword evidence="13" id="KW-1185">Reference proteome</keyword>
<dbReference type="Pfam" id="PF05345">
    <property type="entry name" value="He_PIG"/>
    <property type="match status" value="3"/>
</dbReference>
<evidence type="ECO:0000256" key="8">
    <source>
        <dbReference type="SAM" id="Phobius"/>
    </source>
</evidence>
<evidence type="ECO:0000256" key="4">
    <source>
        <dbReference type="ARBA" id="ARBA00022737"/>
    </source>
</evidence>
<evidence type="ECO:0000259" key="11">
    <source>
        <dbReference type="PROSITE" id="PS50847"/>
    </source>
</evidence>
<dbReference type="GO" id="GO:0098609">
    <property type="term" value="P:cell-cell adhesion"/>
    <property type="evidence" value="ECO:0007669"/>
    <property type="project" value="TreeGrafter"/>
</dbReference>
<dbReference type="EMBL" id="JYJB01000008">
    <property type="protein sequence ID" value="KJL48144.1"/>
    <property type="molecule type" value="Genomic_DNA"/>
</dbReference>
<dbReference type="InterPro" id="IPR036179">
    <property type="entry name" value="Ig-like_dom_sf"/>
</dbReference>
<dbReference type="SUPFAM" id="SSF49313">
    <property type="entry name" value="Cadherin-like"/>
    <property type="match status" value="6"/>
</dbReference>
<organism evidence="12 13">
    <name type="scientific">Microbacterium hydrocarbonoxydans</name>
    <dbReference type="NCBI Taxonomy" id="273678"/>
    <lineage>
        <taxon>Bacteria</taxon>
        <taxon>Bacillati</taxon>
        <taxon>Actinomycetota</taxon>
        <taxon>Actinomycetes</taxon>
        <taxon>Micrococcales</taxon>
        <taxon>Microbacteriaceae</taxon>
        <taxon>Microbacterium</taxon>
    </lineage>
</organism>
<gene>
    <name evidence="12" type="primary">cenC</name>
    <name evidence="12" type="ORF">RS84_01773</name>
</gene>
<dbReference type="PANTHER" id="PTHR44170">
    <property type="entry name" value="PROTEIN SIDEKICK"/>
    <property type="match status" value="1"/>
</dbReference>
<dbReference type="Pfam" id="PF07679">
    <property type="entry name" value="I-set"/>
    <property type="match status" value="1"/>
</dbReference>
<dbReference type="PATRIC" id="fig|273678.4.peg.1777"/>
<evidence type="ECO:0000256" key="9">
    <source>
        <dbReference type="SAM" id="SignalP"/>
    </source>
</evidence>
<dbReference type="InterPro" id="IPR013783">
    <property type="entry name" value="Ig-like_fold"/>
</dbReference>
<dbReference type="PROSITE" id="PS50847">
    <property type="entry name" value="GRAM_POS_ANCHORING"/>
    <property type="match status" value="1"/>
</dbReference>
<evidence type="ECO:0000256" key="5">
    <source>
        <dbReference type="ARBA" id="ARBA00023088"/>
    </source>
</evidence>
<keyword evidence="4" id="KW-0677">Repeat</keyword>
<dbReference type="InterPro" id="IPR015919">
    <property type="entry name" value="Cadherin-like_sf"/>
</dbReference>
<evidence type="ECO:0000256" key="7">
    <source>
        <dbReference type="SAM" id="MobiDB-lite"/>
    </source>
</evidence>
<dbReference type="GO" id="GO:0016020">
    <property type="term" value="C:membrane"/>
    <property type="evidence" value="ECO:0007669"/>
    <property type="project" value="UniProtKB-SubCell"/>
</dbReference>
<dbReference type="PANTHER" id="PTHR44170:SF6">
    <property type="entry name" value="CONTACTIN"/>
    <property type="match status" value="1"/>
</dbReference>
<feature type="domain" description="Ig-like" evidence="10">
    <location>
        <begin position="713"/>
        <end position="795"/>
    </location>
</feature>
<keyword evidence="8" id="KW-0472">Membrane</keyword>
<keyword evidence="8" id="KW-0812">Transmembrane</keyword>
<evidence type="ECO:0000256" key="3">
    <source>
        <dbReference type="ARBA" id="ARBA00022729"/>
    </source>
</evidence>
<evidence type="ECO:0000259" key="10">
    <source>
        <dbReference type="PROSITE" id="PS50835"/>
    </source>
</evidence>
<dbReference type="InterPro" id="IPR007110">
    <property type="entry name" value="Ig-like_dom"/>
</dbReference>
<dbReference type="PROSITE" id="PS50835">
    <property type="entry name" value="IG_LIKE"/>
    <property type="match status" value="1"/>
</dbReference>
<dbReference type="EC" id="3.2.1.4" evidence="12"/>